<dbReference type="Proteomes" id="UP001152622">
    <property type="component" value="Chromosome 2"/>
</dbReference>
<evidence type="ECO:0000313" key="2">
    <source>
        <dbReference type="EMBL" id="KAJ8376620.1"/>
    </source>
</evidence>
<name>A0A9Q1JBT5_SYNKA</name>
<feature type="compositionally biased region" description="Basic residues" evidence="1">
    <location>
        <begin position="97"/>
        <end position="114"/>
    </location>
</feature>
<protein>
    <submittedName>
        <fullName evidence="2">Uncharacterized protein</fullName>
    </submittedName>
</protein>
<comment type="caution">
    <text evidence="2">The sequence shown here is derived from an EMBL/GenBank/DDBJ whole genome shotgun (WGS) entry which is preliminary data.</text>
</comment>
<dbReference type="EMBL" id="JAINUF010000002">
    <property type="protein sequence ID" value="KAJ8376620.1"/>
    <property type="molecule type" value="Genomic_DNA"/>
</dbReference>
<feature type="region of interest" description="Disordered" evidence="1">
    <location>
        <begin position="91"/>
        <end position="114"/>
    </location>
</feature>
<evidence type="ECO:0000313" key="3">
    <source>
        <dbReference type="Proteomes" id="UP001152622"/>
    </source>
</evidence>
<reference evidence="2" key="1">
    <citation type="journal article" date="2023" name="Science">
        <title>Genome structures resolve the early diversification of teleost fishes.</title>
        <authorList>
            <person name="Parey E."/>
            <person name="Louis A."/>
            <person name="Montfort J."/>
            <person name="Bouchez O."/>
            <person name="Roques C."/>
            <person name="Iampietro C."/>
            <person name="Lluch J."/>
            <person name="Castinel A."/>
            <person name="Donnadieu C."/>
            <person name="Desvignes T."/>
            <person name="Floi Bucao C."/>
            <person name="Jouanno E."/>
            <person name="Wen M."/>
            <person name="Mejri S."/>
            <person name="Dirks R."/>
            <person name="Jansen H."/>
            <person name="Henkel C."/>
            <person name="Chen W.J."/>
            <person name="Zahm M."/>
            <person name="Cabau C."/>
            <person name="Klopp C."/>
            <person name="Thompson A.W."/>
            <person name="Robinson-Rechavi M."/>
            <person name="Braasch I."/>
            <person name="Lecointre G."/>
            <person name="Bobe J."/>
            <person name="Postlethwait J.H."/>
            <person name="Berthelot C."/>
            <person name="Roest Crollius H."/>
            <person name="Guiguen Y."/>
        </authorList>
    </citation>
    <scope>NUCLEOTIDE SEQUENCE</scope>
    <source>
        <strain evidence="2">WJC10195</strain>
    </source>
</reference>
<accession>A0A9Q1JBT5</accession>
<organism evidence="2 3">
    <name type="scientific">Synaphobranchus kaupii</name>
    <name type="common">Kaup's arrowtooth eel</name>
    <dbReference type="NCBI Taxonomy" id="118154"/>
    <lineage>
        <taxon>Eukaryota</taxon>
        <taxon>Metazoa</taxon>
        <taxon>Chordata</taxon>
        <taxon>Craniata</taxon>
        <taxon>Vertebrata</taxon>
        <taxon>Euteleostomi</taxon>
        <taxon>Actinopterygii</taxon>
        <taxon>Neopterygii</taxon>
        <taxon>Teleostei</taxon>
        <taxon>Anguilliformes</taxon>
        <taxon>Synaphobranchidae</taxon>
        <taxon>Synaphobranchus</taxon>
    </lineage>
</organism>
<keyword evidence="3" id="KW-1185">Reference proteome</keyword>
<evidence type="ECO:0000256" key="1">
    <source>
        <dbReference type="SAM" id="MobiDB-lite"/>
    </source>
</evidence>
<gene>
    <name evidence="2" type="ORF">SKAU_G00072000</name>
</gene>
<proteinExistence type="predicted"/>
<dbReference type="AlphaFoldDB" id="A0A9Q1JBT5"/>
<sequence>MVPQDEALDETGSKARTEPAYISLCRKWPVSPGRSPALCHSVPRRGNLLEGQVPSRSSLECYVMFTFGGQNAAKKIAVNCTRAATCHAALTNQPGGGKRKGNRQKTSRPERRRRCHGRVQVLRLRCHVINGGRNSHLLLLTYGD</sequence>